<dbReference type="AlphaFoldDB" id="A0AAN7P7C2"/>
<protein>
    <submittedName>
        <fullName evidence="2">Uncharacterized protein</fullName>
    </submittedName>
</protein>
<feature type="region of interest" description="Disordered" evidence="1">
    <location>
        <begin position="132"/>
        <end position="180"/>
    </location>
</feature>
<evidence type="ECO:0000313" key="2">
    <source>
        <dbReference type="EMBL" id="KAK4827095.1"/>
    </source>
</evidence>
<dbReference type="EMBL" id="JAUNZN010000002">
    <property type="protein sequence ID" value="KAK4827095.1"/>
    <property type="molecule type" value="Genomic_DNA"/>
</dbReference>
<sequence length="180" mass="20126">MGVGVFSQVTSDKMRGNGLKLRQGRFRLDIRKFYFTERGPDFTLCLTHIPQDCKVHQSAKDNTAETSSSKHSPQLLLGRRAKKHIQISNQQACVSSGKRPSGVQAPATPAATLNKLCSHQVRNSRPGWMLNLTDPRLDTTRREGNRSLWLNPTHTRGNTAQSSVRQSYKSLEENPTVSVQ</sequence>
<feature type="compositionally biased region" description="Basic and acidic residues" evidence="1">
    <location>
        <begin position="135"/>
        <end position="145"/>
    </location>
</feature>
<organism evidence="2 3">
    <name type="scientific">Mycteria americana</name>
    <name type="common">Wood stork</name>
    <dbReference type="NCBI Taxonomy" id="33587"/>
    <lineage>
        <taxon>Eukaryota</taxon>
        <taxon>Metazoa</taxon>
        <taxon>Chordata</taxon>
        <taxon>Craniata</taxon>
        <taxon>Vertebrata</taxon>
        <taxon>Euteleostomi</taxon>
        <taxon>Archelosauria</taxon>
        <taxon>Archosauria</taxon>
        <taxon>Dinosauria</taxon>
        <taxon>Saurischia</taxon>
        <taxon>Theropoda</taxon>
        <taxon>Coelurosauria</taxon>
        <taxon>Aves</taxon>
        <taxon>Neognathae</taxon>
        <taxon>Neoaves</taxon>
        <taxon>Aequornithes</taxon>
        <taxon>Ciconiiformes</taxon>
        <taxon>Ciconiidae</taxon>
        <taxon>Mycteria</taxon>
    </lineage>
</organism>
<accession>A0AAN7P7C2</accession>
<feature type="compositionally biased region" description="Polar residues" evidence="1">
    <location>
        <begin position="148"/>
        <end position="180"/>
    </location>
</feature>
<proteinExistence type="predicted"/>
<gene>
    <name evidence="2" type="ORF">QYF61_014197</name>
</gene>
<name>A0AAN7P7C2_MYCAM</name>
<keyword evidence="3" id="KW-1185">Reference proteome</keyword>
<reference evidence="2 3" key="1">
    <citation type="journal article" date="2023" name="J. Hered.">
        <title>Chromosome-level genome of the wood stork (Mycteria americana) provides insight into avian chromosome evolution.</title>
        <authorList>
            <person name="Flamio R. Jr."/>
            <person name="Ramstad K.M."/>
        </authorList>
    </citation>
    <scope>NUCLEOTIDE SEQUENCE [LARGE SCALE GENOMIC DNA]</scope>
    <source>
        <strain evidence="2">JAX WOST 10</strain>
    </source>
</reference>
<comment type="caution">
    <text evidence="2">The sequence shown here is derived from an EMBL/GenBank/DDBJ whole genome shotgun (WGS) entry which is preliminary data.</text>
</comment>
<evidence type="ECO:0000313" key="3">
    <source>
        <dbReference type="Proteomes" id="UP001333110"/>
    </source>
</evidence>
<evidence type="ECO:0000256" key="1">
    <source>
        <dbReference type="SAM" id="MobiDB-lite"/>
    </source>
</evidence>
<dbReference type="Proteomes" id="UP001333110">
    <property type="component" value="Unassembled WGS sequence"/>
</dbReference>